<evidence type="ECO:0000256" key="5">
    <source>
        <dbReference type="ARBA" id="ARBA00022692"/>
    </source>
</evidence>
<protein>
    <submittedName>
        <fullName evidence="10">ABC transporter permease</fullName>
    </submittedName>
</protein>
<sequence length="269" mass="28991">MRPRPDWAPDPARVLLWCLGALVAIWLVAPSLVVIPLSFTDKPSFAFPPSGWSTQWYERFFTDRSWRRALFSSLQVGLLVALLATAVGTAAALGMARHQHRANAPIRGWLIAPLIIPVIVLAVGVYALFLRWHLTGTLAGFVGAHTVLALPLVLIAVSNSLRQFDRQLEDASAVCGAGRWTTFRHVTLPVIAPGIGSGALFAFATSFDEVVLSLFIQSPYLQTLPVKMYGSVTRDTDPTIAAASSLILVVTTVITVAGGILTTRRSHAG</sequence>
<evidence type="ECO:0000313" key="10">
    <source>
        <dbReference type="EMBL" id="GAA5176515.1"/>
    </source>
</evidence>
<dbReference type="InterPro" id="IPR035906">
    <property type="entry name" value="MetI-like_sf"/>
</dbReference>
<evidence type="ECO:0000256" key="6">
    <source>
        <dbReference type="ARBA" id="ARBA00022989"/>
    </source>
</evidence>
<comment type="similarity">
    <text evidence="8">Belongs to the binding-protein-dependent transport system permease family.</text>
</comment>
<name>A0ABP9RGI7_9PSEU</name>
<evidence type="ECO:0000259" key="9">
    <source>
        <dbReference type="PROSITE" id="PS50928"/>
    </source>
</evidence>
<dbReference type="RefSeq" id="WP_185065810.1">
    <property type="nucleotide sequence ID" value="NZ_BAABJP010000068.1"/>
</dbReference>
<feature type="domain" description="ABC transmembrane type-1" evidence="9">
    <location>
        <begin position="70"/>
        <end position="258"/>
    </location>
</feature>
<reference evidence="11" key="1">
    <citation type="journal article" date="2019" name="Int. J. Syst. Evol. Microbiol.">
        <title>The Global Catalogue of Microorganisms (GCM) 10K type strain sequencing project: providing services to taxonomists for standard genome sequencing and annotation.</title>
        <authorList>
            <consortium name="The Broad Institute Genomics Platform"/>
            <consortium name="The Broad Institute Genome Sequencing Center for Infectious Disease"/>
            <person name="Wu L."/>
            <person name="Ma J."/>
        </authorList>
    </citation>
    <scope>NUCLEOTIDE SEQUENCE [LARGE SCALE GENOMIC DNA]</scope>
    <source>
        <strain evidence="11">JCM 18303</strain>
    </source>
</reference>
<keyword evidence="11" id="KW-1185">Reference proteome</keyword>
<feature type="transmembrane region" description="Helical" evidence="8">
    <location>
        <begin position="240"/>
        <end position="261"/>
    </location>
</feature>
<dbReference type="PROSITE" id="PS50928">
    <property type="entry name" value="ABC_TM1"/>
    <property type="match status" value="1"/>
</dbReference>
<evidence type="ECO:0000256" key="7">
    <source>
        <dbReference type="ARBA" id="ARBA00023136"/>
    </source>
</evidence>
<evidence type="ECO:0000256" key="4">
    <source>
        <dbReference type="ARBA" id="ARBA00022519"/>
    </source>
</evidence>
<evidence type="ECO:0000256" key="2">
    <source>
        <dbReference type="ARBA" id="ARBA00022448"/>
    </source>
</evidence>
<keyword evidence="7 8" id="KW-0472">Membrane</keyword>
<dbReference type="Gene3D" id="1.10.3720.10">
    <property type="entry name" value="MetI-like"/>
    <property type="match status" value="1"/>
</dbReference>
<dbReference type="PANTHER" id="PTHR43357">
    <property type="entry name" value="INNER MEMBRANE ABC TRANSPORTER PERMEASE PROTEIN YDCV"/>
    <property type="match status" value="1"/>
</dbReference>
<comment type="subcellular location">
    <subcellularLocation>
        <location evidence="1">Cell inner membrane</location>
        <topology evidence="1">Multi-pass membrane protein</topology>
    </subcellularLocation>
    <subcellularLocation>
        <location evidence="8">Cell membrane</location>
        <topology evidence="8">Multi-pass membrane protein</topology>
    </subcellularLocation>
</comment>
<feature type="transmembrane region" description="Helical" evidence="8">
    <location>
        <begin position="12"/>
        <end position="39"/>
    </location>
</feature>
<dbReference type="PANTHER" id="PTHR43357:SF4">
    <property type="entry name" value="INNER MEMBRANE ABC TRANSPORTER PERMEASE PROTEIN YDCV"/>
    <property type="match status" value="1"/>
</dbReference>
<keyword evidence="4" id="KW-0997">Cell inner membrane</keyword>
<dbReference type="SUPFAM" id="SSF161098">
    <property type="entry name" value="MetI-like"/>
    <property type="match status" value="1"/>
</dbReference>
<evidence type="ECO:0000313" key="11">
    <source>
        <dbReference type="Proteomes" id="UP001428817"/>
    </source>
</evidence>
<dbReference type="Pfam" id="PF00528">
    <property type="entry name" value="BPD_transp_1"/>
    <property type="match status" value="1"/>
</dbReference>
<keyword evidence="6 8" id="KW-1133">Transmembrane helix</keyword>
<evidence type="ECO:0000256" key="3">
    <source>
        <dbReference type="ARBA" id="ARBA00022475"/>
    </source>
</evidence>
<feature type="transmembrane region" description="Helical" evidence="8">
    <location>
        <begin position="74"/>
        <end position="96"/>
    </location>
</feature>
<evidence type="ECO:0000256" key="1">
    <source>
        <dbReference type="ARBA" id="ARBA00004429"/>
    </source>
</evidence>
<gene>
    <name evidence="10" type="ORF">GCM10023321_85110</name>
</gene>
<feature type="transmembrane region" description="Helical" evidence="8">
    <location>
        <begin position="108"/>
        <end position="132"/>
    </location>
</feature>
<comment type="caution">
    <text evidence="10">The sequence shown here is derived from an EMBL/GenBank/DDBJ whole genome shotgun (WGS) entry which is preliminary data.</text>
</comment>
<organism evidence="10 11">
    <name type="scientific">Pseudonocardia eucalypti</name>
    <dbReference type="NCBI Taxonomy" id="648755"/>
    <lineage>
        <taxon>Bacteria</taxon>
        <taxon>Bacillati</taxon>
        <taxon>Actinomycetota</taxon>
        <taxon>Actinomycetes</taxon>
        <taxon>Pseudonocardiales</taxon>
        <taxon>Pseudonocardiaceae</taxon>
        <taxon>Pseudonocardia</taxon>
    </lineage>
</organism>
<keyword evidence="3" id="KW-1003">Cell membrane</keyword>
<feature type="transmembrane region" description="Helical" evidence="8">
    <location>
        <begin position="138"/>
        <end position="157"/>
    </location>
</feature>
<keyword evidence="5 8" id="KW-0812">Transmembrane</keyword>
<dbReference type="EMBL" id="BAABJP010000068">
    <property type="protein sequence ID" value="GAA5176515.1"/>
    <property type="molecule type" value="Genomic_DNA"/>
</dbReference>
<proteinExistence type="inferred from homology"/>
<keyword evidence="2 8" id="KW-0813">Transport</keyword>
<accession>A0ABP9RGI7</accession>
<dbReference type="CDD" id="cd06261">
    <property type="entry name" value="TM_PBP2"/>
    <property type="match status" value="1"/>
</dbReference>
<dbReference type="InterPro" id="IPR000515">
    <property type="entry name" value="MetI-like"/>
</dbReference>
<evidence type="ECO:0000256" key="8">
    <source>
        <dbReference type="RuleBase" id="RU363032"/>
    </source>
</evidence>
<dbReference type="Proteomes" id="UP001428817">
    <property type="component" value="Unassembled WGS sequence"/>
</dbReference>